<name>A0AAD7FKU2_9AGAR</name>
<proteinExistence type="predicted"/>
<protein>
    <submittedName>
        <fullName evidence="1">Uncharacterized protein</fullName>
    </submittedName>
</protein>
<comment type="caution">
    <text evidence="1">The sequence shown here is derived from an EMBL/GenBank/DDBJ whole genome shotgun (WGS) entry which is preliminary data.</text>
</comment>
<keyword evidence="2" id="KW-1185">Reference proteome</keyword>
<sequence length="160" mass="18387">MSEVLGLDLVHACDRDSALSGRRLLPRLCLRWWLPLTRRCRLDDHGIRGLQRCLREIAARRSQLPLELQTDRFWVLGVGYMTVSVRLTPTNQNIPSSSRDSIFSWTVQFVHWLTISLAYLGHSPRSSAAPSRNRQHSKNLTVEIQTNLYPTNPITKLRGE</sequence>
<evidence type="ECO:0000313" key="2">
    <source>
        <dbReference type="Proteomes" id="UP001221142"/>
    </source>
</evidence>
<organism evidence="1 2">
    <name type="scientific">Roridomyces roridus</name>
    <dbReference type="NCBI Taxonomy" id="1738132"/>
    <lineage>
        <taxon>Eukaryota</taxon>
        <taxon>Fungi</taxon>
        <taxon>Dikarya</taxon>
        <taxon>Basidiomycota</taxon>
        <taxon>Agaricomycotina</taxon>
        <taxon>Agaricomycetes</taxon>
        <taxon>Agaricomycetidae</taxon>
        <taxon>Agaricales</taxon>
        <taxon>Marasmiineae</taxon>
        <taxon>Mycenaceae</taxon>
        <taxon>Roridomyces</taxon>
    </lineage>
</organism>
<dbReference type="Proteomes" id="UP001221142">
    <property type="component" value="Unassembled WGS sequence"/>
</dbReference>
<gene>
    <name evidence="1" type="ORF">FB45DRAFT_869644</name>
</gene>
<accession>A0AAD7FKU2</accession>
<evidence type="ECO:0000313" key="1">
    <source>
        <dbReference type="EMBL" id="KAJ7624759.1"/>
    </source>
</evidence>
<dbReference type="EMBL" id="JARKIF010000013">
    <property type="protein sequence ID" value="KAJ7624759.1"/>
    <property type="molecule type" value="Genomic_DNA"/>
</dbReference>
<reference evidence="1" key="1">
    <citation type="submission" date="2023-03" db="EMBL/GenBank/DDBJ databases">
        <title>Massive genome expansion in bonnet fungi (Mycena s.s.) driven by repeated elements and novel gene families across ecological guilds.</title>
        <authorList>
            <consortium name="Lawrence Berkeley National Laboratory"/>
            <person name="Harder C.B."/>
            <person name="Miyauchi S."/>
            <person name="Viragh M."/>
            <person name="Kuo A."/>
            <person name="Thoen E."/>
            <person name="Andreopoulos B."/>
            <person name="Lu D."/>
            <person name="Skrede I."/>
            <person name="Drula E."/>
            <person name="Henrissat B."/>
            <person name="Morin E."/>
            <person name="Kohler A."/>
            <person name="Barry K."/>
            <person name="LaButti K."/>
            <person name="Morin E."/>
            <person name="Salamov A."/>
            <person name="Lipzen A."/>
            <person name="Mereny Z."/>
            <person name="Hegedus B."/>
            <person name="Baldrian P."/>
            <person name="Stursova M."/>
            <person name="Weitz H."/>
            <person name="Taylor A."/>
            <person name="Grigoriev I.V."/>
            <person name="Nagy L.G."/>
            <person name="Martin F."/>
            <person name="Kauserud H."/>
        </authorList>
    </citation>
    <scope>NUCLEOTIDE SEQUENCE</scope>
    <source>
        <strain evidence="1">9284</strain>
    </source>
</reference>
<dbReference type="AlphaFoldDB" id="A0AAD7FKU2"/>